<reference evidence="1" key="1">
    <citation type="journal article" date="2013" name="Nature">
        <title>Draft genome of the wheat A-genome progenitor Triticum urartu.</title>
        <authorList>
            <person name="Ling H.Q."/>
            <person name="Zhao S."/>
            <person name="Liu D."/>
            <person name="Wang J."/>
            <person name="Sun H."/>
            <person name="Zhang C."/>
            <person name="Fan H."/>
            <person name="Li D."/>
            <person name="Dong L."/>
            <person name="Tao Y."/>
            <person name="Gao C."/>
            <person name="Wu H."/>
            <person name="Li Y."/>
            <person name="Cui Y."/>
            <person name="Guo X."/>
            <person name="Zheng S."/>
            <person name="Wang B."/>
            <person name="Yu K."/>
            <person name="Liang Q."/>
            <person name="Yang W."/>
            <person name="Lou X."/>
            <person name="Chen J."/>
            <person name="Feng M."/>
            <person name="Jian J."/>
            <person name="Zhang X."/>
            <person name="Luo G."/>
            <person name="Jiang Y."/>
            <person name="Liu J."/>
            <person name="Wang Z."/>
            <person name="Sha Y."/>
            <person name="Zhang B."/>
            <person name="Wu H."/>
            <person name="Tang D."/>
            <person name="Shen Q."/>
            <person name="Xue P."/>
            <person name="Zou S."/>
            <person name="Wang X."/>
            <person name="Liu X."/>
            <person name="Wang F."/>
            <person name="Yang Y."/>
            <person name="An X."/>
            <person name="Dong Z."/>
            <person name="Zhang K."/>
            <person name="Zhang X."/>
            <person name="Luo M.C."/>
            <person name="Dvorak J."/>
            <person name="Tong Y."/>
            <person name="Wang J."/>
            <person name="Yang H."/>
            <person name="Li Z."/>
            <person name="Wang D."/>
            <person name="Zhang A."/>
            <person name="Wang J."/>
        </authorList>
    </citation>
    <scope>NUCLEOTIDE SEQUENCE</scope>
</reference>
<accession>M7ZTQ0</accession>
<dbReference type="AlphaFoldDB" id="M7ZTQ0"/>
<gene>
    <name evidence="1" type="ORF">TRIUR3_15506</name>
</gene>
<proteinExistence type="predicted"/>
<evidence type="ECO:0000313" key="1">
    <source>
        <dbReference type="EMBL" id="EMS66553.1"/>
    </source>
</evidence>
<protein>
    <submittedName>
        <fullName evidence="1">Uncharacterized protein</fullName>
    </submittedName>
</protein>
<dbReference type="EMBL" id="KD030454">
    <property type="protein sequence ID" value="EMS66553.1"/>
    <property type="molecule type" value="Genomic_DNA"/>
</dbReference>
<sequence length="68" mass="7211">MLAAFSADGDGTTRMPWERRLRASRRFLGDERELGGRAATCAALQGTGRRRSAGGHGQRLHGAEAGAT</sequence>
<organism evidence="1">
    <name type="scientific">Triticum urartu</name>
    <name type="common">Red wild einkorn</name>
    <name type="synonym">Crithodium urartu</name>
    <dbReference type="NCBI Taxonomy" id="4572"/>
    <lineage>
        <taxon>Eukaryota</taxon>
        <taxon>Viridiplantae</taxon>
        <taxon>Streptophyta</taxon>
        <taxon>Embryophyta</taxon>
        <taxon>Tracheophyta</taxon>
        <taxon>Spermatophyta</taxon>
        <taxon>Magnoliopsida</taxon>
        <taxon>Liliopsida</taxon>
        <taxon>Poales</taxon>
        <taxon>Poaceae</taxon>
        <taxon>BOP clade</taxon>
        <taxon>Pooideae</taxon>
        <taxon>Triticodae</taxon>
        <taxon>Triticeae</taxon>
        <taxon>Triticinae</taxon>
        <taxon>Triticum</taxon>
    </lineage>
</organism>
<name>M7ZTQ0_TRIUA</name>